<dbReference type="InterPro" id="IPR045074">
    <property type="entry name" value="GST_C_Tau"/>
</dbReference>
<dbReference type="OrthoDB" id="422574at2759"/>
<reference evidence="6" key="1">
    <citation type="journal article" date="2021" name="bioRxiv">
        <title>Whole Genome Assembly and Annotation of Northern Wild Rice, Zizania palustris L., Supports a Whole Genome Duplication in the Zizania Genus.</title>
        <authorList>
            <person name="Haas M."/>
            <person name="Kono T."/>
            <person name="Macchietto M."/>
            <person name="Millas R."/>
            <person name="McGilp L."/>
            <person name="Shao M."/>
            <person name="Duquette J."/>
            <person name="Hirsch C.N."/>
            <person name="Kimball J."/>
        </authorList>
    </citation>
    <scope>NUCLEOTIDE SEQUENCE</scope>
    <source>
        <tissue evidence="6">Fresh leaf tissue</tissue>
    </source>
</reference>
<dbReference type="SFLD" id="SFLDG01152">
    <property type="entry name" value="Main.3:_Omega-_and_Tau-like"/>
    <property type="match status" value="1"/>
</dbReference>
<dbReference type="EMBL" id="JAAALK010000082">
    <property type="protein sequence ID" value="KAG8088399.1"/>
    <property type="molecule type" value="Genomic_DNA"/>
</dbReference>
<name>A0A8J5WF56_ZIZPA</name>
<dbReference type="SFLD" id="SFLDG00358">
    <property type="entry name" value="Main_(cytGST)"/>
    <property type="match status" value="1"/>
</dbReference>
<dbReference type="Proteomes" id="UP000729402">
    <property type="component" value="Unassembled WGS sequence"/>
</dbReference>
<dbReference type="AlphaFoldDB" id="A0A8J5WF56"/>
<dbReference type="PROSITE" id="PS50405">
    <property type="entry name" value="GST_CTER"/>
    <property type="match status" value="1"/>
</dbReference>
<evidence type="ECO:0000259" key="4">
    <source>
        <dbReference type="PROSITE" id="PS50404"/>
    </source>
</evidence>
<evidence type="ECO:0000256" key="2">
    <source>
        <dbReference type="ARBA" id="ARBA00022679"/>
    </source>
</evidence>
<dbReference type="SFLD" id="SFLDS00019">
    <property type="entry name" value="Glutathione_Transferase_(cytos"/>
    <property type="match status" value="1"/>
</dbReference>
<dbReference type="InterPro" id="IPR040079">
    <property type="entry name" value="Glutathione_S-Trfase"/>
</dbReference>
<evidence type="ECO:0000313" key="7">
    <source>
        <dbReference type="Proteomes" id="UP000729402"/>
    </source>
</evidence>
<comment type="caution">
    <text evidence="6">The sequence shown here is derived from an EMBL/GenBank/DDBJ whole genome shotgun (WGS) entry which is preliminary data.</text>
</comment>
<feature type="domain" description="GST C-terminal" evidence="5">
    <location>
        <begin position="108"/>
        <end position="237"/>
    </location>
</feature>
<feature type="domain" description="GST N-terminal" evidence="4">
    <location>
        <begin position="18"/>
        <end position="99"/>
    </location>
</feature>
<gene>
    <name evidence="6" type="ORF">GUJ93_ZPchr0010g9345</name>
</gene>
<evidence type="ECO:0000256" key="1">
    <source>
        <dbReference type="ARBA" id="ARBA00012452"/>
    </source>
</evidence>
<dbReference type="FunFam" id="1.20.1050.10:FF:000016">
    <property type="entry name" value="Glutathione S-transferase U9"/>
    <property type="match status" value="1"/>
</dbReference>
<keyword evidence="2" id="KW-0808">Transferase</keyword>
<evidence type="ECO:0000259" key="5">
    <source>
        <dbReference type="PROSITE" id="PS50405"/>
    </source>
</evidence>
<accession>A0A8J5WF56</accession>
<proteinExistence type="predicted"/>
<evidence type="ECO:0000313" key="6">
    <source>
        <dbReference type="EMBL" id="KAG8088399.1"/>
    </source>
</evidence>
<protein>
    <recommendedName>
        <fullName evidence="1">glutathione transferase</fullName>
        <ecNumber evidence="1">2.5.1.18</ecNumber>
    </recommendedName>
</protein>
<dbReference type="PROSITE" id="PS50404">
    <property type="entry name" value="GST_NTER"/>
    <property type="match status" value="1"/>
</dbReference>
<dbReference type="InterPro" id="IPR010987">
    <property type="entry name" value="Glutathione-S-Trfase_C-like"/>
</dbReference>
<dbReference type="InterPro" id="IPR004045">
    <property type="entry name" value="Glutathione_S-Trfase_N"/>
</dbReference>
<comment type="catalytic activity">
    <reaction evidence="3">
        <text>RX + glutathione = an S-substituted glutathione + a halide anion + H(+)</text>
        <dbReference type="Rhea" id="RHEA:16437"/>
        <dbReference type="ChEBI" id="CHEBI:15378"/>
        <dbReference type="ChEBI" id="CHEBI:16042"/>
        <dbReference type="ChEBI" id="CHEBI:17792"/>
        <dbReference type="ChEBI" id="CHEBI:57925"/>
        <dbReference type="ChEBI" id="CHEBI:90779"/>
        <dbReference type="EC" id="2.5.1.18"/>
    </reaction>
</comment>
<dbReference type="GO" id="GO:0004364">
    <property type="term" value="F:glutathione transferase activity"/>
    <property type="evidence" value="ECO:0007669"/>
    <property type="project" value="UniProtKB-EC"/>
</dbReference>
<dbReference type="GO" id="GO:0006749">
    <property type="term" value="P:glutathione metabolic process"/>
    <property type="evidence" value="ECO:0007669"/>
    <property type="project" value="InterPro"/>
</dbReference>
<dbReference type="GO" id="GO:0009407">
    <property type="term" value="P:toxin catabolic process"/>
    <property type="evidence" value="ECO:0007669"/>
    <property type="project" value="UniProtKB-ARBA"/>
</dbReference>
<sequence length="251" mass="27034">MAARGRSDDGGGEAQPAPAVRLLGGRLSPFTLRARLALALRGVEHELVEEQLHPHKSDRLLAANPVYKKIPVLLLPDGRAICESAVIVQYVDEAWPGGADGVGILPEDPYERAMHRFWTVYVDDKFWPALDAISLAVTQEARARATAEVLAALKLLEEAFGARSNGGAFFSGHDASPGLFDIALGCFLPALWACKQLNGLKLLDVATTPLLCRWSERFAATAAAKAVLPETEEVVAFTRFLQATFCVAGSK</sequence>
<dbReference type="EC" id="2.5.1.18" evidence="1"/>
<dbReference type="PANTHER" id="PTHR11260">
    <property type="entry name" value="GLUTATHIONE S-TRANSFERASE, GST, SUPERFAMILY, GST DOMAIN CONTAINING"/>
    <property type="match status" value="1"/>
</dbReference>
<dbReference type="Pfam" id="PF13409">
    <property type="entry name" value="GST_N_2"/>
    <property type="match status" value="1"/>
</dbReference>
<dbReference type="GO" id="GO:0005737">
    <property type="term" value="C:cytoplasm"/>
    <property type="evidence" value="ECO:0007669"/>
    <property type="project" value="TreeGrafter"/>
</dbReference>
<evidence type="ECO:0000256" key="3">
    <source>
        <dbReference type="ARBA" id="ARBA00047960"/>
    </source>
</evidence>
<organism evidence="6 7">
    <name type="scientific">Zizania palustris</name>
    <name type="common">Northern wild rice</name>
    <dbReference type="NCBI Taxonomy" id="103762"/>
    <lineage>
        <taxon>Eukaryota</taxon>
        <taxon>Viridiplantae</taxon>
        <taxon>Streptophyta</taxon>
        <taxon>Embryophyta</taxon>
        <taxon>Tracheophyta</taxon>
        <taxon>Spermatophyta</taxon>
        <taxon>Magnoliopsida</taxon>
        <taxon>Liliopsida</taxon>
        <taxon>Poales</taxon>
        <taxon>Poaceae</taxon>
        <taxon>BOP clade</taxon>
        <taxon>Oryzoideae</taxon>
        <taxon>Oryzeae</taxon>
        <taxon>Zizaniinae</taxon>
        <taxon>Zizania</taxon>
    </lineage>
</organism>
<dbReference type="CDD" id="cd03185">
    <property type="entry name" value="GST_C_Tau"/>
    <property type="match status" value="1"/>
</dbReference>
<dbReference type="InterPro" id="IPR045073">
    <property type="entry name" value="Omega/Tau-like"/>
</dbReference>
<keyword evidence="7" id="KW-1185">Reference proteome</keyword>
<dbReference type="PANTHER" id="PTHR11260:SF615">
    <property type="entry name" value="GLUTATHIONE S-TRANSFERASE U17"/>
    <property type="match status" value="1"/>
</dbReference>
<reference evidence="6" key="2">
    <citation type="submission" date="2021-02" db="EMBL/GenBank/DDBJ databases">
        <authorList>
            <person name="Kimball J.A."/>
            <person name="Haas M.W."/>
            <person name="Macchietto M."/>
            <person name="Kono T."/>
            <person name="Duquette J."/>
            <person name="Shao M."/>
        </authorList>
    </citation>
    <scope>NUCLEOTIDE SEQUENCE</scope>
    <source>
        <tissue evidence="6">Fresh leaf tissue</tissue>
    </source>
</reference>